<organism evidence="3 4">
    <name type="scientific">Flavobacterium aurantiibacter</name>
    <dbReference type="NCBI Taxonomy" id="2023067"/>
    <lineage>
        <taxon>Bacteria</taxon>
        <taxon>Pseudomonadati</taxon>
        <taxon>Bacteroidota</taxon>
        <taxon>Flavobacteriia</taxon>
        <taxon>Flavobacteriales</taxon>
        <taxon>Flavobacteriaceae</taxon>
        <taxon>Flavobacterium</taxon>
    </lineage>
</organism>
<feature type="chain" id="PRO_5012513551" description="M23ase beta-sheet core domain-containing protein" evidence="1">
    <location>
        <begin position="19"/>
        <end position="566"/>
    </location>
</feature>
<dbReference type="EMBL" id="NOXX01000194">
    <property type="protein sequence ID" value="OYQ44230.1"/>
    <property type="molecule type" value="Genomic_DNA"/>
</dbReference>
<protein>
    <recommendedName>
        <fullName evidence="2">M23ase beta-sheet core domain-containing protein</fullName>
    </recommendedName>
</protein>
<evidence type="ECO:0000259" key="2">
    <source>
        <dbReference type="Pfam" id="PF01551"/>
    </source>
</evidence>
<dbReference type="InterPro" id="IPR016047">
    <property type="entry name" value="M23ase_b-sheet_dom"/>
</dbReference>
<feature type="domain" description="M23ase beta-sheet core" evidence="2">
    <location>
        <begin position="49"/>
        <end position="117"/>
    </location>
</feature>
<evidence type="ECO:0000256" key="1">
    <source>
        <dbReference type="SAM" id="SignalP"/>
    </source>
</evidence>
<dbReference type="Proteomes" id="UP000216035">
    <property type="component" value="Unassembled WGS sequence"/>
</dbReference>
<dbReference type="PANTHER" id="PTHR21666:SF285">
    <property type="entry name" value="M23 FAMILY METALLOPEPTIDASE"/>
    <property type="match status" value="1"/>
</dbReference>
<accession>A0A255ZU03</accession>
<keyword evidence="1" id="KW-0732">Signal</keyword>
<reference evidence="3 4" key="1">
    <citation type="submission" date="2017-07" db="EMBL/GenBank/DDBJ databases">
        <title>Flavobacterium cyanobacteriorum sp. nov., isolated from cyanobacterial aggregates in a eutrophic lake.</title>
        <authorList>
            <person name="Cai H."/>
        </authorList>
    </citation>
    <scope>NUCLEOTIDE SEQUENCE [LARGE SCALE GENOMIC DNA]</scope>
    <source>
        <strain evidence="3 4">TH167</strain>
    </source>
</reference>
<name>A0A255ZU03_9FLAO</name>
<gene>
    <name evidence="3" type="ORF">CHX27_07935</name>
</gene>
<feature type="domain" description="M23ase beta-sheet core" evidence="2">
    <location>
        <begin position="136"/>
        <end position="163"/>
    </location>
</feature>
<dbReference type="RefSeq" id="WP_094486230.1">
    <property type="nucleotide sequence ID" value="NZ_NOXX01000194.1"/>
</dbReference>
<comment type="caution">
    <text evidence="3">The sequence shown here is derived from an EMBL/GenBank/DDBJ whole genome shotgun (WGS) entry which is preliminary data.</text>
</comment>
<dbReference type="SUPFAM" id="SSF51261">
    <property type="entry name" value="Duplicated hybrid motif"/>
    <property type="match status" value="1"/>
</dbReference>
<sequence>MNKLLALFCLFFSLQIVAQSAYPKDYFQSPLGIPLQLSGSFGELRNNHFHTGIDFRTQQKEGLPIYACAEGYVSRIKVSTTGNGKTIYVDHPNGYTTVYAHLQKFDSAIAAYVKQAQYQAQLFEIELFPKPNELPVTRGQQIAFSGNSGSSSGPHLHFEIRETVSELSVNPLFFGFDKLIADTKRPAISSILVHPVSENACVNGTREAISVNLSLQENGNYIADPIKAKGKIGFSISATDAFDYAYGKNGPYTIETCVNGNRNFMFTADKFSFDEVRYINAYIDYSRLKKTGVRYQRLFMNLPYPLRNLQTDIQAGIVDVQTNLAATYRIEVADYAGNKTAVDIPITYDPKEVIATAKPKTELPILKYDIENLYEEGRFTVSVKPLTFYANFPILFKATDDELEFAADDVPAHQNVTISYEADHLTPEIFEKSFIGSVDGNRLKFIPTKKQNNKLIAYTRNLGQFRIGLDTTAPNIKAFNIKEGKWISKQQTIIFIVSDNGSGISKYEGYINGKWVLFEYEPKDKSLTYFIDDSQLVDGKNDLRVIVTDELGNSAIFETFFHRKIN</sequence>
<dbReference type="Gene3D" id="2.70.70.10">
    <property type="entry name" value="Glucose Permease (Domain IIA)"/>
    <property type="match status" value="1"/>
</dbReference>
<dbReference type="Pfam" id="PF01551">
    <property type="entry name" value="Peptidase_M23"/>
    <property type="match status" value="2"/>
</dbReference>
<evidence type="ECO:0000313" key="3">
    <source>
        <dbReference type="EMBL" id="OYQ44230.1"/>
    </source>
</evidence>
<evidence type="ECO:0000313" key="4">
    <source>
        <dbReference type="Proteomes" id="UP000216035"/>
    </source>
</evidence>
<proteinExistence type="predicted"/>
<feature type="signal peptide" evidence="1">
    <location>
        <begin position="1"/>
        <end position="18"/>
    </location>
</feature>
<dbReference type="OrthoDB" id="9810477at2"/>
<dbReference type="InterPro" id="IPR050570">
    <property type="entry name" value="Cell_wall_metabolism_enzyme"/>
</dbReference>
<dbReference type="PANTHER" id="PTHR21666">
    <property type="entry name" value="PEPTIDASE-RELATED"/>
    <property type="match status" value="1"/>
</dbReference>
<dbReference type="InterPro" id="IPR011055">
    <property type="entry name" value="Dup_hybrid_motif"/>
</dbReference>
<dbReference type="CDD" id="cd12797">
    <property type="entry name" value="M23_peptidase"/>
    <property type="match status" value="1"/>
</dbReference>
<dbReference type="GO" id="GO:0004222">
    <property type="term" value="F:metalloendopeptidase activity"/>
    <property type="evidence" value="ECO:0007669"/>
    <property type="project" value="TreeGrafter"/>
</dbReference>
<keyword evidence="4" id="KW-1185">Reference proteome</keyword>
<dbReference type="AlphaFoldDB" id="A0A255ZU03"/>